<dbReference type="Proteomes" id="UP000295164">
    <property type="component" value="Unassembled WGS sequence"/>
</dbReference>
<keyword evidence="1" id="KW-0732">Signal</keyword>
<dbReference type="AlphaFoldDB" id="A0A4R4EAR8"/>
<evidence type="ECO:0000313" key="2">
    <source>
        <dbReference type="EMBL" id="TCZ74998.1"/>
    </source>
</evidence>
<dbReference type="EMBL" id="SKFH01000001">
    <property type="protein sequence ID" value="TCZ74998.1"/>
    <property type="molecule type" value="Genomic_DNA"/>
</dbReference>
<feature type="signal peptide" evidence="1">
    <location>
        <begin position="1"/>
        <end position="23"/>
    </location>
</feature>
<keyword evidence="3" id="KW-1185">Reference proteome</keyword>
<name>A0A4R4EAR8_9BACT</name>
<proteinExistence type="predicted"/>
<feature type="chain" id="PRO_5020536481" evidence="1">
    <location>
        <begin position="24"/>
        <end position="229"/>
    </location>
</feature>
<dbReference type="PROSITE" id="PS51257">
    <property type="entry name" value="PROKAR_LIPOPROTEIN"/>
    <property type="match status" value="1"/>
</dbReference>
<evidence type="ECO:0000256" key="1">
    <source>
        <dbReference type="SAM" id="SignalP"/>
    </source>
</evidence>
<accession>A0A4R4EAR8</accession>
<sequence length="229" mass="24694">MKLTARFYFAALFGGTSLLLSLAACQPHDHTPPQPVVTTPVDSSSVAMDTAHWTYFGVQSVAYVAPTAGKFEYTSEGVKATAESYRLGAFLLTRLPYTLTNRTIKVAWKPRDGGSFCNYMFSFADSTGTIYEPVTNLRNFEDLNNLSTRNAVGNSVIISADLWYYTTIVTGNGSYTLSTATGNYSGSGGTVIESRSGSFTRNRGRISLRAGDPFGGSGASIVIHELSIR</sequence>
<gene>
    <name evidence="2" type="ORF">E0486_01445</name>
</gene>
<dbReference type="RefSeq" id="WP_131850353.1">
    <property type="nucleotide sequence ID" value="NZ_SKFH01000001.1"/>
</dbReference>
<organism evidence="2 3">
    <name type="scientific">Flaviaesturariibacter aridisoli</name>
    <dbReference type="NCBI Taxonomy" id="2545761"/>
    <lineage>
        <taxon>Bacteria</taxon>
        <taxon>Pseudomonadati</taxon>
        <taxon>Bacteroidota</taxon>
        <taxon>Chitinophagia</taxon>
        <taxon>Chitinophagales</taxon>
        <taxon>Chitinophagaceae</taxon>
        <taxon>Flaviaestuariibacter</taxon>
    </lineage>
</organism>
<comment type="caution">
    <text evidence="2">The sequence shown here is derived from an EMBL/GenBank/DDBJ whole genome shotgun (WGS) entry which is preliminary data.</text>
</comment>
<protein>
    <submittedName>
        <fullName evidence="2">Uncharacterized protein</fullName>
    </submittedName>
</protein>
<evidence type="ECO:0000313" key="3">
    <source>
        <dbReference type="Proteomes" id="UP000295164"/>
    </source>
</evidence>
<reference evidence="2 3" key="1">
    <citation type="submission" date="2019-03" db="EMBL/GenBank/DDBJ databases">
        <authorList>
            <person name="Kim M.K.M."/>
        </authorList>
    </citation>
    <scope>NUCLEOTIDE SEQUENCE [LARGE SCALE GENOMIC DNA]</scope>
    <source>
        <strain evidence="2 3">17J68-15</strain>
    </source>
</reference>